<keyword evidence="2" id="KW-1185">Reference proteome</keyword>
<dbReference type="PANTHER" id="PTHR37984">
    <property type="entry name" value="PROTEIN CBG26694"/>
    <property type="match status" value="1"/>
</dbReference>
<dbReference type="InterPro" id="IPR043502">
    <property type="entry name" value="DNA/RNA_pol_sf"/>
</dbReference>
<sequence>MDAGFCSPTFLVEYADIHLFYAAENVTYGVHHPPPTPEPHLEKGSLNCCSRHVSVCPLVHLDGEPFHCSLWAGLCIPSQLKFTSDINAVWSSAVSMMVIPNGAIRSFTIHFYHIGTRVYSKKAVGACRTAQSIELALSEVAILKPTDSSEDVKHRWENIKLCSSHHWIALENTNSQLSIISKIPELRATFVAISHIPVLAKICVDYKLVEMEVDTGSPNLGSSFVPLLGQSWLDALFPSWKQQWCEMIQLVVEKEEATANCGSQSKDLTNSVQYALKGKIERQLKQLQSRNVIFPVKDSDWASPVVAVPKKNGQLRLCVDLKIFLLKTDHQLLKTICSPDKGIPTLATSRLQRWAIILQAYNYQIQYCKETSTGPADTMSRLPTPTAVGVEVVKVFAASRDFLPVTHQELARETQREDVLAKDLVVMYATISVIKEKKTFCSFDPNVPVLQPGNLGTETYQVSQVQNYQARKITGFREKEICPVRPNPELRNGVHISGLHRSSREVVPPKGLIKEALPDRGFMVHEYETPTNHVGKVCDAYGSVQP</sequence>
<name>A0ABQ9I6X3_9NEOP</name>
<dbReference type="Gene3D" id="3.10.10.10">
    <property type="entry name" value="HIV Type 1 Reverse Transcriptase, subunit A, domain 1"/>
    <property type="match status" value="1"/>
</dbReference>
<evidence type="ECO:0000313" key="1">
    <source>
        <dbReference type="EMBL" id="KAJ8892396.1"/>
    </source>
</evidence>
<evidence type="ECO:0000313" key="2">
    <source>
        <dbReference type="Proteomes" id="UP001159363"/>
    </source>
</evidence>
<proteinExistence type="predicted"/>
<dbReference type="InterPro" id="IPR050951">
    <property type="entry name" value="Retrovirus_Pol_polyprotein"/>
</dbReference>
<gene>
    <name evidence="1" type="ORF">PR048_004976</name>
</gene>
<protein>
    <submittedName>
        <fullName evidence="1">Uncharacterized protein</fullName>
    </submittedName>
</protein>
<organism evidence="1 2">
    <name type="scientific">Dryococelus australis</name>
    <dbReference type="NCBI Taxonomy" id="614101"/>
    <lineage>
        <taxon>Eukaryota</taxon>
        <taxon>Metazoa</taxon>
        <taxon>Ecdysozoa</taxon>
        <taxon>Arthropoda</taxon>
        <taxon>Hexapoda</taxon>
        <taxon>Insecta</taxon>
        <taxon>Pterygota</taxon>
        <taxon>Neoptera</taxon>
        <taxon>Polyneoptera</taxon>
        <taxon>Phasmatodea</taxon>
        <taxon>Verophasmatodea</taxon>
        <taxon>Anareolatae</taxon>
        <taxon>Phasmatidae</taxon>
        <taxon>Eurycanthinae</taxon>
        <taxon>Dryococelus</taxon>
    </lineage>
</organism>
<dbReference type="Proteomes" id="UP001159363">
    <property type="component" value="Chromosome 2"/>
</dbReference>
<dbReference type="EMBL" id="JARBHB010000002">
    <property type="protein sequence ID" value="KAJ8892396.1"/>
    <property type="molecule type" value="Genomic_DNA"/>
</dbReference>
<accession>A0ABQ9I6X3</accession>
<dbReference type="PANTHER" id="PTHR37984:SF5">
    <property type="entry name" value="PROTEIN NYNRIN-LIKE"/>
    <property type="match status" value="1"/>
</dbReference>
<comment type="caution">
    <text evidence="1">The sequence shown here is derived from an EMBL/GenBank/DDBJ whole genome shotgun (WGS) entry which is preliminary data.</text>
</comment>
<reference evidence="1 2" key="1">
    <citation type="submission" date="2023-02" db="EMBL/GenBank/DDBJ databases">
        <title>LHISI_Scaffold_Assembly.</title>
        <authorList>
            <person name="Stuart O.P."/>
            <person name="Cleave R."/>
            <person name="Magrath M.J.L."/>
            <person name="Mikheyev A.S."/>
        </authorList>
    </citation>
    <scope>NUCLEOTIDE SEQUENCE [LARGE SCALE GENOMIC DNA]</scope>
    <source>
        <strain evidence="1">Daus_M_001</strain>
        <tissue evidence="1">Leg muscle</tissue>
    </source>
</reference>
<dbReference type="SUPFAM" id="SSF56672">
    <property type="entry name" value="DNA/RNA polymerases"/>
    <property type="match status" value="1"/>
</dbReference>